<gene>
    <name evidence="2" type="ORF">HannXRQ_Chr01g0005861</name>
    <name evidence="1" type="ORF">HanXRQr2_Chr01g0008541</name>
</gene>
<dbReference type="Proteomes" id="UP000215914">
    <property type="component" value="Chromosome 1"/>
</dbReference>
<name>A0A251VLP2_HELAN</name>
<evidence type="ECO:0000313" key="3">
    <source>
        <dbReference type="Proteomes" id="UP000215914"/>
    </source>
</evidence>
<reference evidence="2" key="2">
    <citation type="submission" date="2017-02" db="EMBL/GenBank/DDBJ databases">
        <title>Sunflower complete genome.</title>
        <authorList>
            <person name="Langlade N."/>
            <person name="Munos S."/>
        </authorList>
    </citation>
    <scope>NUCLEOTIDE SEQUENCE [LARGE SCALE GENOMIC DNA]</scope>
    <source>
        <tissue evidence="2">Leaves</tissue>
    </source>
</reference>
<dbReference type="InParanoid" id="A0A251VLP2"/>
<dbReference type="EMBL" id="MNCJ02000316">
    <property type="protein sequence ID" value="KAF5820991.1"/>
    <property type="molecule type" value="Genomic_DNA"/>
</dbReference>
<dbReference type="EMBL" id="CM007890">
    <property type="protein sequence ID" value="OTG36279.1"/>
    <property type="molecule type" value="Genomic_DNA"/>
</dbReference>
<organism evidence="2 3">
    <name type="scientific">Helianthus annuus</name>
    <name type="common">Common sunflower</name>
    <dbReference type="NCBI Taxonomy" id="4232"/>
    <lineage>
        <taxon>Eukaryota</taxon>
        <taxon>Viridiplantae</taxon>
        <taxon>Streptophyta</taxon>
        <taxon>Embryophyta</taxon>
        <taxon>Tracheophyta</taxon>
        <taxon>Spermatophyta</taxon>
        <taxon>Magnoliopsida</taxon>
        <taxon>eudicotyledons</taxon>
        <taxon>Gunneridae</taxon>
        <taxon>Pentapetalae</taxon>
        <taxon>asterids</taxon>
        <taxon>campanulids</taxon>
        <taxon>Asterales</taxon>
        <taxon>Asteraceae</taxon>
        <taxon>Asteroideae</taxon>
        <taxon>Heliantheae alliance</taxon>
        <taxon>Heliantheae</taxon>
        <taxon>Helianthus</taxon>
    </lineage>
</organism>
<reference evidence="1 3" key="1">
    <citation type="journal article" date="2017" name="Nature">
        <title>The sunflower genome provides insights into oil metabolism, flowering and Asterid evolution.</title>
        <authorList>
            <person name="Badouin H."/>
            <person name="Gouzy J."/>
            <person name="Grassa C.J."/>
            <person name="Murat F."/>
            <person name="Staton S.E."/>
            <person name="Cottret L."/>
            <person name="Lelandais-Briere C."/>
            <person name="Owens G.L."/>
            <person name="Carrere S."/>
            <person name="Mayjonade B."/>
            <person name="Legrand L."/>
            <person name="Gill N."/>
            <person name="Kane N.C."/>
            <person name="Bowers J.E."/>
            <person name="Hubner S."/>
            <person name="Bellec A."/>
            <person name="Berard A."/>
            <person name="Berges H."/>
            <person name="Blanchet N."/>
            <person name="Boniface M.C."/>
            <person name="Brunel D."/>
            <person name="Catrice O."/>
            <person name="Chaidir N."/>
            <person name="Claudel C."/>
            <person name="Donnadieu C."/>
            <person name="Faraut T."/>
            <person name="Fievet G."/>
            <person name="Helmstetter N."/>
            <person name="King M."/>
            <person name="Knapp S.J."/>
            <person name="Lai Z."/>
            <person name="Le Paslier M.C."/>
            <person name="Lippi Y."/>
            <person name="Lorenzon L."/>
            <person name="Mandel J.R."/>
            <person name="Marage G."/>
            <person name="Marchand G."/>
            <person name="Marquand E."/>
            <person name="Bret-Mestries E."/>
            <person name="Morien E."/>
            <person name="Nambeesan S."/>
            <person name="Nguyen T."/>
            <person name="Pegot-Espagnet P."/>
            <person name="Pouilly N."/>
            <person name="Raftis F."/>
            <person name="Sallet E."/>
            <person name="Schiex T."/>
            <person name="Thomas J."/>
            <person name="Vandecasteele C."/>
            <person name="Vares D."/>
            <person name="Vear F."/>
            <person name="Vautrin S."/>
            <person name="Crespi M."/>
            <person name="Mangin B."/>
            <person name="Burke J.M."/>
            <person name="Salse J."/>
            <person name="Munos S."/>
            <person name="Vincourt P."/>
            <person name="Rieseberg L.H."/>
            <person name="Langlade N.B."/>
        </authorList>
    </citation>
    <scope>NUCLEOTIDE SEQUENCE [LARGE SCALE GENOMIC DNA]</scope>
    <source>
        <strain evidence="3">cv. SF193</strain>
        <tissue evidence="1">Leaves</tissue>
    </source>
</reference>
<accession>A0A251VLP2</accession>
<dbReference type="AlphaFoldDB" id="A0A251VLP2"/>
<evidence type="ECO:0000313" key="2">
    <source>
        <dbReference type="EMBL" id="OTG36279.1"/>
    </source>
</evidence>
<sequence length="53" mass="6353">MHSLWVWELRIHSRWDGNFTYSQWLGTSNIPGGWELHTLNDILPESPFFTYTD</sequence>
<evidence type="ECO:0000313" key="1">
    <source>
        <dbReference type="EMBL" id="KAF5820991.1"/>
    </source>
</evidence>
<dbReference type="Gramene" id="mRNA:HanXRQr2_Chr01g0008541">
    <property type="protein sequence ID" value="CDS:HanXRQr2_Chr01g0008541.1"/>
    <property type="gene ID" value="HanXRQr2_Chr01g0008541"/>
</dbReference>
<reference evidence="1" key="3">
    <citation type="submission" date="2020-06" db="EMBL/GenBank/DDBJ databases">
        <title>Helianthus annuus Genome sequencing and assembly Release 2.</title>
        <authorList>
            <person name="Gouzy J."/>
            <person name="Langlade N."/>
            <person name="Munos S."/>
        </authorList>
    </citation>
    <scope>NUCLEOTIDE SEQUENCE</scope>
    <source>
        <tissue evidence="1">Leaves</tissue>
    </source>
</reference>
<keyword evidence="3" id="KW-1185">Reference proteome</keyword>
<proteinExistence type="predicted"/>
<protein>
    <submittedName>
        <fullName evidence="2">Uncharacterized protein</fullName>
    </submittedName>
</protein>